<name>A0A392TWP1_9FABA</name>
<reference evidence="2 3" key="1">
    <citation type="journal article" date="2018" name="Front. Plant Sci.">
        <title>Red Clover (Trifolium pratense) and Zigzag Clover (T. medium) - A Picture of Genomic Similarities and Differences.</title>
        <authorList>
            <person name="Dluhosova J."/>
            <person name="Istvanek J."/>
            <person name="Nedelnik J."/>
            <person name="Repkova J."/>
        </authorList>
    </citation>
    <scope>NUCLEOTIDE SEQUENCE [LARGE SCALE GENOMIC DNA]</scope>
    <source>
        <strain evidence="3">cv. 10/8</strain>
        <tissue evidence="2">Leaf</tissue>
    </source>
</reference>
<keyword evidence="3" id="KW-1185">Reference proteome</keyword>
<comment type="caution">
    <text evidence="2">The sequence shown here is derived from an EMBL/GenBank/DDBJ whole genome shotgun (WGS) entry which is preliminary data.</text>
</comment>
<protein>
    <submittedName>
        <fullName evidence="2">Uncharacterized protein</fullName>
    </submittedName>
</protein>
<organism evidence="2 3">
    <name type="scientific">Trifolium medium</name>
    <dbReference type="NCBI Taxonomy" id="97028"/>
    <lineage>
        <taxon>Eukaryota</taxon>
        <taxon>Viridiplantae</taxon>
        <taxon>Streptophyta</taxon>
        <taxon>Embryophyta</taxon>
        <taxon>Tracheophyta</taxon>
        <taxon>Spermatophyta</taxon>
        <taxon>Magnoliopsida</taxon>
        <taxon>eudicotyledons</taxon>
        <taxon>Gunneridae</taxon>
        <taxon>Pentapetalae</taxon>
        <taxon>rosids</taxon>
        <taxon>fabids</taxon>
        <taxon>Fabales</taxon>
        <taxon>Fabaceae</taxon>
        <taxon>Papilionoideae</taxon>
        <taxon>50 kb inversion clade</taxon>
        <taxon>NPAAA clade</taxon>
        <taxon>Hologalegina</taxon>
        <taxon>IRL clade</taxon>
        <taxon>Trifolieae</taxon>
        <taxon>Trifolium</taxon>
    </lineage>
</organism>
<dbReference type="Proteomes" id="UP000265520">
    <property type="component" value="Unassembled WGS sequence"/>
</dbReference>
<feature type="non-terminal residue" evidence="2">
    <location>
        <position position="1"/>
    </location>
</feature>
<sequence length="27" mass="2738">SEVCVSSDSEVCVGSDSEVSTIPEPPV</sequence>
<dbReference type="AlphaFoldDB" id="A0A392TWP1"/>
<evidence type="ECO:0000256" key="1">
    <source>
        <dbReference type="SAM" id="MobiDB-lite"/>
    </source>
</evidence>
<accession>A0A392TWP1</accession>
<feature type="compositionally biased region" description="Low complexity" evidence="1">
    <location>
        <begin position="1"/>
        <end position="20"/>
    </location>
</feature>
<evidence type="ECO:0000313" key="3">
    <source>
        <dbReference type="Proteomes" id="UP000265520"/>
    </source>
</evidence>
<feature type="region of interest" description="Disordered" evidence="1">
    <location>
        <begin position="1"/>
        <end position="27"/>
    </location>
</feature>
<dbReference type="EMBL" id="LXQA010664808">
    <property type="protein sequence ID" value="MCI64867.1"/>
    <property type="molecule type" value="Genomic_DNA"/>
</dbReference>
<proteinExistence type="predicted"/>
<evidence type="ECO:0000313" key="2">
    <source>
        <dbReference type="EMBL" id="MCI64867.1"/>
    </source>
</evidence>